<name>A0ABX5ZH30_9GAMM</name>
<evidence type="ECO:0000313" key="3">
    <source>
        <dbReference type="Proteomes" id="UP000322509"/>
    </source>
</evidence>
<dbReference type="Gene3D" id="6.20.170.10">
    <property type="match status" value="1"/>
</dbReference>
<reference evidence="2 3" key="1">
    <citation type="submission" date="2019-09" db="EMBL/GenBank/DDBJ databases">
        <title>Complete genome sequence of Francisella marina E103-15.</title>
        <authorList>
            <person name="Tekedar H.C."/>
            <person name="Griffin M.J."/>
            <person name="Waldbieser G.C."/>
            <person name="Soto E."/>
        </authorList>
    </citation>
    <scope>NUCLEOTIDE SEQUENCE [LARGE SCALE GENOMIC DNA]</scope>
    <source>
        <strain evidence="2 3">E103-15</strain>
    </source>
</reference>
<dbReference type="EMBL" id="CP043550">
    <property type="protein sequence ID" value="QEO57555.1"/>
    <property type="molecule type" value="Genomic_DNA"/>
</dbReference>
<sequence>MLYEEFNKAINQAIQKALANTHTSLIAKVTAVNSTTIDCQPVINRVVDGESVELPVFSDVPLIHLMAGSSHIVMPIEVDDYVTLIVNERCLDDWYYGADNKEPRFSRMHDYSDSIALYGVKNKDSEIELPTDGKITIVGNIKHDGDYEQTGDYTIDGNITQTGDFNITGDYNQTGNMVIDGDLTVNGKITATGNITSSGGDIIAGTTSLKTHIHGNGNLGTNTTPPI</sequence>
<proteinExistence type="predicted"/>
<keyword evidence="3" id="KW-1185">Reference proteome</keyword>
<gene>
    <name evidence="2" type="ORF">F0R74_06705</name>
</gene>
<accession>A0ABX5ZH30</accession>
<feature type="domain" description="Phage protein Gp138 N-terminal" evidence="1">
    <location>
        <begin position="35"/>
        <end position="119"/>
    </location>
</feature>
<dbReference type="RefSeq" id="WP_149368735.1">
    <property type="nucleotide sequence ID" value="NZ_CP043550.1"/>
</dbReference>
<dbReference type="Gene3D" id="2.40.50.230">
    <property type="entry name" value="Gp5 N-terminal domain"/>
    <property type="match status" value="1"/>
</dbReference>
<evidence type="ECO:0000313" key="2">
    <source>
        <dbReference type="EMBL" id="QEO57555.1"/>
    </source>
</evidence>
<dbReference type="Proteomes" id="UP000322509">
    <property type="component" value="Chromosome"/>
</dbReference>
<organism evidence="2 3">
    <name type="scientific">Francisella marina</name>
    <dbReference type="NCBI Taxonomy" id="2249302"/>
    <lineage>
        <taxon>Bacteria</taxon>
        <taxon>Pseudomonadati</taxon>
        <taxon>Pseudomonadota</taxon>
        <taxon>Gammaproteobacteria</taxon>
        <taxon>Thiotrichales</taxon>
        <taxon>Francisellaceae</taxon>
        <taxon>Francisella</taxon>
    </lineage>
</organism>
<dbReference type="InterPro" id="IPR041599">
    <property type="entry name" value="Gp138_N"/>
</dbReference>
<evidence type="ECO:0000259" key="1">
    <source>
        <dbReference type="Pfam" id="PF18352"/>
    </source>
</evidence>
<dbReference type="Pfam" id="PF18352">
    <property type="entry name" value="Gp138_N"/>
    <property type="match status" value="1"/>
</dbReference>
<protein>
    <recommendedName>
        <fullName evidence="1">Phage protein Gp138 N-terminal domain-containing protein</fullName>
    </recommendedName>
</protein>
<dbReference type="InterPro" id="IPR037026">
    <property type="entry name" value="Vgr_OB-fold_dom_sf"/>
</dbReference>